<protein>
    <submittedName>
        <fullName evidence="6">Related to alcohol oxidase</fullName>
    </submittedName>
</protein>
<feature type="binding site" evidence="3">
    <location>
        <position position="84"/>
    </location>
    <ligand>
        <name>FAD</name>
        <dbReference type="ChEBI" id="CHEBI:57692"/>
    </ligand>
</feature>
<keyword evidence="3" id="KW-0274">FAD</keyword>
<dbReference type="GO" id="GO:0050660">
    <property type="term" value="F:flavin adenine dinucleotide binding"/>
    <property type="evidence" value="ECO:0007669"/>
    <property type="project" value="InterPro"/>
</dbReference>
<evidence type="ECO:0000256" key="3">
    <source>
        <dbReference type="PIRSR" id="PIRSR000137-2"/>
    </source>
</evidence>
<dbReference type="InterPro" id="IPR012132">
    <property type="entry name" value="GMC_OxRdtase"/>
</dbReference>
<dbReference type="OrthoDB" id="269227at2759"/>
<reference evidence="6 7" key="1">
    <citation type="submission" date="2016-03" db="EMBL/GenBank/DDBJ databases">
        <authorList>
            <person name="Ploux O."/>
        </authorList>
    </citation>
    <scope>NUCLEOTIDE SEQUENCE [LARGE SCALE GENOMIC DNA]</scope>
    <source>
        <strain evidence="6 7">UAMH 11012</strain>
    </source>
</reference>
<dbReference type="Gene3D" id="3.50.50.60">
    <property type="entry name" value="FAD/NAD(P)-binding domain"/>
    <property type="match status" value="1"/>
</dbReference>
<dbReference type="SUPFAM" id="SSF51905">
    <property type="entry name" value="FAD/NAD(P)-binding domain"/>
    <property type="match status" value="1"/>
</dbReference>
<comment type="cofactor">
    <cofactor evidence="3">
        <name>FAD</name>
        <dbReference type="ChEBI" id="CHEBI:57692"/>
    </cofactor>
</comment>
<dbReference type="EMBL" id="FJOG01000023">
    <property type="protein sequence ID" value="CZR63321.1"/>
    <property type="molecule type" value="Genomic_DNA"/>
</dbReference>
<feature type="active site" description="Proton donor" evidence="2">
    <location>
        <position position="494"/>
    </location>
</feature>
<feature type="active site" description="Proton acceptor" evidence="2">
    <location>
        <position position="532"/>
    </location>
</feature>
<dbReference type="InterPro" id="IPR007867">
    <property type="entry name" value="GMC_OxRtase_C"/>
</dbReference>
<dbReference type="InterPro" id="IPR036188">
    <property type="entry name" value="FAD/NAD-bd_sf"/>
</dbReference>
<feature type="domain" description="Glucose-methanol-choline oxidoreductase N-terminal" evidence="4">
    <location>
        <begin position="6"/>
        <end position="305"/>
    </location>
</feature>
<evidence type="ECO:0000256" key="1">
    <source>
        <dbReference type="ARBA" id="ARBA00010790"/>
    </source>
</evidence>
<evidence type="ECO:0000259" key="5">
    <source>
        <dbReference type="Pfam" id="PF05199"/>
    </source>
</evidence>
<dbReference type="PANTHER" id="PTHR11552:SF123">
    <property type="entry name" value="GMC OXIDOREDUCTASE (AFU_ORTHOLOGUE AFUA_2G01770)-RELATED"/>
    <property type="match status" value="1"/>
</dbReference>
<sequence length="557" mass="60953">MASPTFDYIIVGGGVAGCALASRLSEALPKDSILLIEAGPEHDARIAPSMGVALSDTTDIQWNHRSVPQKALDGGTVSQTQGKVLGGCAAINYQAWTRGAAPDFDRWASEVGDKRWSWEGLLPYFKKTETFIPPKSGSQENRPDIHGYDGPITVSHVSSSAGGPRNYPLKSMMQDIYDKAGMPFNPDLNSGSPFGYGEYPNNTFNGERKWAATSYKRGPNVTLWDNTQVSKLLFSRKKVTAIEVLPNNHNGTRALVKKEVLVTAGVQNSAKLLLLSGIGPNAELEKHKIPQLVDLPVGENFSDHPFIATFWKVRDRNLALGDMEMISPEVDWTAGVGCDFLSFHRHDDEKTTALAKKTLDGKAIERFQLPGRPHTETLTMHGHIDLTGLLQPPVDSSVFTFFNILVAPSSRGSVQLSSASPEDPPLIDPAIFEHPVDLQLVYDLTRRTSTAIQKSSAVSKYGAVEYAIDEDIRNDLSDEALRKRLLNTVETVFHGSGTCAMGAVVDTECRVKGVDGLRVIDASVFPFPIAAHYQAIVYAVAEQEDVRYYCEDFVSDE</sequence>
<dbReference type="Pfam" id="PF05199">
    <property type="entry name" value="GMC_oxred_C"/>
    <property type="match status" value="1"/>
</dbReference>
<dbReference type="InterPro" id="IPR000172">
    <property type="entry name" value="GMC_OxRdtase_N"/>
</dbReference>
<dbReference type="AlphaFoldDB" id="A0A1L7XE64"/>
<accession>A0A1L7XE64</accession>
<dbReference type="Gene3D" id="3.30.560.10">
    <property type="entry name" value="Glucose Oxidase, domain 3"/>
    <property type="match status" value="1"/>
</dbReference>
<name>A0A1L7XE64_9HELO</name>
<dbReference type="STRING" id="576137.A0A1L7XE64"/>
<dbReference type="SUPFAM" id="SSF54373">
    <property type="entry name" value="FAD-linked reductases, C-terminal domain"/>
    <property type="match status" value="1"/>
</dbReference>
<dbReference type="Pfam" id="PF00732">
    <property type="entry name" value="GMC_oxred_N"/>
    <property type="match status" value="1"/>
</dbReference>
<dbReference type="GO" id="GO:0016614">
    <property type="term" value="F:oxidoreductase activity, acting on CH-OH group of donors"/>
    <property type="evidence" value="ECO:0007669"/>
    <property type="project" value="InterPro"/>
</dbReference>
<dbReference type="PANTHER" id="PTHR11552">
    <property type="entry name" value="GLUCOSE-METHANOL-CHOLINE GMC OXIDOREDUCTASE"/>
    <property type="match status" value="1"/>
</dbReference>
<keyword evidence="3" id="KW-0285">Flavoprotein</keyword>
<dbReference type="Proteomes" id="UP000184330">
    <property type="component" value="Unassembled WGS sequence"/>
</dbReference>
<gene>
    <name evidence="6" type="ORF">PAC_13218</name>
</gene>
<organism evidence="6 7">
    <name type="scientific">Phialocephala subalpina</name>
    <dbReference type="NCBI Taxonomy" id="576137"/>
    <lineage>
        <taxon>Eukaryota</taxon>
        <taxon>Fungi</taxon>
        <taxon>Dikarya</taxon>
        <taxon>Ascomycota</taxon>
        <taxon>Pezizomycotina</taxon>
        <taxon>Leotiomycetes</taxon>
        <taxon>Helotiales</taxon>
        <taxon>Mollisiaceae</taxon>
        <taxon>Phialocephala</taxon>
        <taxon>Phialocephala fortinii species complex</taxon>
    </lineage>
</organism>
<evidence type="ECO:0000313" key="7">
    <source>
        <dbReference type="Proteomes" id="UP000184330"/>
    </source>
</evidence>
<evidence type="ECO:0000313" key="6">
    <source>
        <dbReference type="EMBL" id="CZR63321.1"/>
    </source>
</evidence>
<evidence type="ECO:0000259" key="4">
    <source>
        <dbReference type="Pfam" id="PF00732"/>
    </source>
</evidence>
<comment type="similarity">
    <text evidence="1">Belongs to the GMC oxidoreductase family.</text>
</comment>
<evidence type="ECO:0000256" key="2">
    <source>
        <dbReference type="PIRSR" id="PIRSR000137-1"/>
    </source>
</evidence>
<feature type="binding site" evidence="3">
    <location>
        <position position="229"/>
    </location>
    <ligand>
        <name>FAD</name>
        <dbReference type="ChEBI" id="CHEBI:57692"/>
    </ligand>
</feature>
<dbReference type="PIRSF" id="PIRSF000137">
    <property type="entry name" value="Alcohol_oxidase"/>
    <property type="match status" value="1"/>
</dbReference>
<keyword evidence="7" id="KW-1185">Reference proteome</keyword>
<feature type="domain" description="Glucose-methanol-choline oxidoreductase C-terminal" evidence="5">
    <location>
        <begin position="408"/>
        <end position="541"/>
    </location>
</feature>
<proteinExistence type="inferred from homology"/>